<evidence type="ECO:0000259" key="1">
    <source>
        <dbReference type="Pfam" id="PF19176"/>
    </source>
</evidence>
<protein>
    <recommendedName>
        <fullName evidence="1">DUF5858 domain-containing protein</fullName>
    </recommendedName>
</protein>
<gene>
    <name evidence="2" type="ORF">MarFTMF_065</name>
</gene>
<dbReference type="EMBL" id="OR343188">
    <property type="protein sequence ID" value="WNL49581.1"/>
    <property type="molecule type" value="Genomic_DNA"/>
</dbReference>
<evidence type="ECO:0000313" key="2">
    <source>
        <dbReference type="EMBL" id="WNL49581.1"/>
    </source>
</evidence>
<name>A0AA96ERY1_9VIRU</name>
<feature type="domain" description="DUF5858" evidence="1">
    <location>
        <begin position="72"/>
        <end position="132"/>
    </location>
</feature>
<dbReference type="InterPro" id="IPR043873">
    <property type="entry name" value="DUF5858"/>
</dbReference>
<proteinExistence type="predicted"/>
<reference evidence="2" key="1">
    <citation type="submission" date="2023-07" db="EMBL/GenBank/DDBJ databases">
        <authorList>
            <person name="Xia Y."/>
        </authorList>
    </citation>
    <scope>NUCLEOTIDE SEQUENCE</scope>
    <source>
        <strain evidence="2">F</strain>
    </source>
</reference>
<accession>A0AA96ERY1</accession>
<sequence length="139" mass="15616">MDEEIANFVSLVQKELGVNWCIGTRRKKDGSCLLQSSETRGSSCIKVSGKDGIFKYELCALGESVYEVFPKEVAVNSFCYSVKLNPSYHLMLLNKEVVSMRKELSELKKIFADGFELSPNNPQNMEKLSEDFGTLSSKQ</sequence>
<organism evidence="2">
    <name type="scientific">Marseillevirus sp</name>
    <dbReference type="NCBI Taxonomy" id="2809551"/>
    <lineage>
        <taxon>Viruses</taxon>
        <taxon>Varidnaviria</taxon>
        <taxon>Bamfordvirae</taxon>
        <taxon>Nucleocytoviricota</taxon>
        <taxon>Megaviricetes</taxon>
        <taxon>Pimascovirales</taxon>
        <taxon>Pimascovirales incertae sedis</taxon>
        <taxon>Marseilleviridae</taxon>
        <taxon>Marseillevirus</taxon>
    </lineage>
</organism>
<dbReference type="Pfam" id="PF19176">
    <property type="entry name" value="DUF5858"/>
    <property type="match status" value="1"/>
</dbReference>